<feature type="domain" description="RRM" evidence="5">
    <location>
        <begin position="350"/>
        <end position="422"/>
    </location>
</feature>
<dbReference type="SUPFAM" id="SSF54928">
    <property type="entry name" value="RNA-binding domain, RBD"/>
    <property type="match status" value="2"/>
</dbReference>
<dbReference type="GO" id="GO:0005829">
    <property type="term" value="C:cytosol"/>
    <property type="evidence" value="ECO:0007669"/>
    <property type="project" value="TreeGrafter"/>
</dbReference>
<feature type="compositionally biased region" description="Polar residues" evidence="4">
    <location>
        <begin position="515"/>
        <end position="536"/>
    </location>
</feature>
<dbReference type="InterPro" id="IPR000504">
    <property type="entry name" value="RRM_dom"/>
</dbReference>
<keyword evidence="1" id="KW-0677">Repeat</keyword>
<accession>A0A7D9H0K1</accession>
<evidence type="ECO:0000256" key="4">
    <source>
        <dbReference type="SAM" id="MobiDB-lite"/>
    </source>
</evidence>
<evidence type="ECO:0000256" key="1">
    <source>
        <dbReference type="ARBA" id="ARBA00022737"/>
    </source>
</evidence>
<dbReference type="InterPro" id="IPR012677">
    <property type="entry name" value="Nucleotide-bd_a/b_plait_sf"/>
</dbReference>
<reference evidence="6 7" key="1">
    <citation type="submission" date="2019-07" db="EMBL/GenBank/DDBJ databases">
        <authorList>
            <person name="Friedrich A."/>
            <person name="Schacherer J."/>
        </authorList>
    </citation>
    <scope>NUCLEOTIDE SEQUENCE [LARGE SCALE GENOMIC DNA]</scope>
</reference>
<dbReference type="InterPro" id="IPR035979">
    <property type="entry name" value="RBD_domain_sf"/>
</dbReference>
<feature type="region of interest" description="Disordered" evidence="4">
    <location>
        <begin position="1"/>
        <end position="81"/>
    </location>
</feature>
<proteinExistence type="predicted"/>
<feature type="compositionally biased region" description="Pro residues" evidence="4">
    <location>
        <begin position="67"/>
        <end position="77"/>
    </location>
</feature>
<feature type="region of interest" description="Disordered" evidence="4">
    <location>
        <begin position="515"/>
        <end position="601"/>
    </location>
</feature>
<dbReference type="PROSITE" id="PS50102">
    <property type="entry name" value="RRM"/>
    <property type="match status" value="3"/>
</dbReference>
<gene>
    <name evidence="6" type="ORF">DEBR0S4_00408G</name>
</gene>
<feature type="domain" description="RRM" evidence="5">
    <location>
        <begin position="193"/>
        <end position="272"/>
    </location>
</feature>
<dbReference type="PANTHER" id="PTHR47640:SF10">
    <property type="entry name" value="TRNA SELENOCYSTEINE 1-ASSOCIATED PROTEIN 1-RELATED"/>
    <property type="match status" value="1"/>
</dbReference>
<dbReference type="Pfam" id="PF00076">
    <property type="entry name" value="RRM_1"/>
    <property type="match status" value="3"/>
</dbReference>
<keyword evidence="7" id="KW-1185">Reference proteome</keyword>
<name>A0A7D9H0K1_DEKBR</name>
<dbReference type="CDD" id="cd12611">
    <property type="entry name" value="RRM1_NGR1_NAM8_like"/>
    <property type="match status" value="1"/>
</dbReference>
<dbReference type="Gene3D" id="3.30.70.330">
    <property type="match status" value="3"/>
</dbReference>
<feature type="compositionally biased region" description="Low complexity" evidence="4">
    <location>
        <begin position="585"/>
        <end position="595"/>
    </location>
</feature>
<evidence type="ECO:0000256" key="2">
    <source>
        <dbReference type="ARBA" id="ARBA00022884"/>
    </source>
</evidence>
<dbReference type="InterPro" id="IPR050825">
    <property type="entry name" value="RBM42_RBP45_47-like"/>
</dbReference>
<feature type="compositionally biased region" description="Low complexity" evidence="4">
    <location>
        <begin position="548"/>
        <end position="557"/>
    </location>
</feature>
<keyword evidence="2 3" id="KW-0694">RNA-binding</keyword>
<sequence>MIANQFGRSPSPVASSTSSPTSAKPTNFQLPASNPSSRPVSPGVVPPSTTNLDGTAGMNPSQQPLASPLPLPKPPSNPANVVPPRTLWMGDVSGWWDDNFIVQLWAQLGFSVMVKVIKPKRNLLLRQISRNRGAQTLANHSGYCFVQFSTPKDAENALTLNGTPIPGAGGKPFRLNWATAATLDTQLEQTPEFSLFVGDLSSGTTEAHLLSLFQTHFNTVKTVRVMTDPATGVSRCFGFVRFTSEEDRNRALVEMNGKWLGGRPIRVALATPKHQNGNNVNLGLGHMMGRSEFDYPVQQKSPSNIVGDGSSGMGEPLMAQFVPTQRENVFSPYPGSGSAPYSGGQDPNNTTVFVGGINSSVSEDALRSLFDPFGDIVNVCVPPGKGCGFVRFTTHESAQQAVNEMQGFVLGGSRIRLRWGRSGQRRQWRQKQESMNQMSPSFANPIIMQSPGAPVPPPSSPPLGVGMSVGMGMVGMEMVPGPQGASQSSRGPMMGMPPGPQMFYDPYFVLPQPNMSLSPSEMAQGTTDVPANSASVPLNGPRSESEQSHPSSSTSESLRPGQNAQMLLVDMPQQYFDPSAQFLAGQQVPQGVQPQTKPQHD</sequence>
<dbReference type="GO" id="GO:0003729">
    <property type="term" value="F:mRNA binding"/>
    <property type="evidence" value="ECO:0007669"/>
    <property type="project" value="InterPro"/>
</dbReference>
<organism evidence="6 7">
    <name type="scientific">Dekkera bruxellensis</name>
    <name type="common">Brettanomyces custersii</name>
    <dbReference type="NCBI Taxonomy" id="5007"/>
    <lineage>
        <taxon>Eukaryota</taxon>
        <taxon>Fungi</taxon>
        <taxon>Dikarya</taxon>
        <taxon>Ascomycota</taxon>
        <taxon>Saccharomycotina</taxon>
        <taxon>Pichiomycetes</taxon>
        <taxon>Pichiales</taxon>
        <taxon>Pichiaceae</taxon>
        <taxon>Brettanomyces</taxon>
    </lineage>
</organism>
<feature type="compositionally biased region" description="Low complexity" evidence="4">
    <location>
        <begin position="33"/>
        <end position="48"/>
    </location>
</feature>
<evidence type="ECO:0000313" key="7">
    <source>
        <dbReference type="Proteomes" id="UP000478008"/>
    </source>
</evidence>
<dbReference type="PANTHER" id="PTHR47640">
    <property type="entry name" value="TRNA SELENOCYSTEINE 1-ASSOCIATED PROTEIN 1-RELATED-RELATED"/>
    <property type="match status" value="1"/>
</dbReference>
<evidence type="ECO:0000256" key="3">
    <source>
        <dbReference type="PROSITE-ProRule" id="PRU00176"/>
    </source>
</evidence>
<evidence type="ECO:0000259" key="5">
    <source>
        <dbReference type="PROSITE" id="PS50102"/>
    </source>
</evidence>
<evidence type="ECO:0000313" key="6">
    <source>
        <dbReference type="EMBL" id="VUG18706.1"/>
    </source>
</evidence>
<dbReference type="Proteomes" id="UP000478008">
    <property type="component" value="Unassembled WGS sequence"/>
</dbReference>
<dbReference type="EMBL" id="CABFWN010000004">
    <property type="protein sequence ID" value="VUG18706.1"/>
    <property type="molecule type" value="Genomic_DNA"/>
</dbReference>
<protein>
    <submittedName>
        <fullName evidence="6">DEBR0S4_00408g1_1</fullName>
    </submittedName>
</protein>
<dbReference type="AlphaFoldDB" id="A0A7D9H0K1"/>
<feature type="compositionally biased region" description="Low complexity" evidence="4">
    <location>
        <begin position="9"/>
        <end position="26"/>
    </location>
</feature>
<feature type="domain" description="RRM" evidence="5">
    <location>
        <begin position="85"/>
        <end position="180"/>
    </location>
</feature>
<dbReference type="SMART" id="SM00360">
    <property type="entry name" value="RRM"/>
    <property type="match status" value="3"/>
</dbReference>